<evidence type="ECO:0000313" key="2">
    <source>
        <dbReference type="EMBL" id="MEU5708768.1"/>
    </source>
</evidence>
<accession>A0ABV3A9Z2</accession>
<gene>
    <name evidence="2" type="ORF">AB0H04_18140</name>
</gene>
<reference evidence="2 3" key="1">
    <citation type="submission" date="2024-06" db="EMBL/GenBank/DDBJ databases">
        <title>The Natural Products Discovery Center: Release of the First 8490 Sequenced Strains for Exploring Actinobacteria Biosynthetic Diversity.</title>
        <authorList>
            <person name="Kalkreuter E."/>
            <person name="Kautsar S.A."/>
            <person name="Yang D."/>
            <person name="Bader C.D."/>
            <person name="Teijaro C.N."/>
            <person name="Fluegel L."/>
            <person name="Davis C.M."/>
            <person name="Simpson J.R."/>
            <person name="Lauterbach L."/>
            <person name="Steele A.D."/>
            <person name="Gui C."/>
            <person name="Meng S."/>
            <person name="Li G."/>
            <person name="Viehrig K."/>
            <person name="Ye F."/>
            <person name="Su P."/>
            <person name="Kiefer A.F."/>
            <person name="Nichols A."/>
            <person name="Cepeda A.J."/>
            <person name="Yan W."/>
            <person name="Fan B."/>
            <person name="Jiang Y."/>
            <person name="Adhikari A."/>
            <person name="Zheng C.-J."/>
            <person name="Schuster L."/>
            <person name="Cowan T.M."/>
            <person name="Smanski M.J."/>
            <person name="Chevrette M.G."/>
            <person name="De Carvalho L.P.S."/>
            <person name="Shen B."/>
        </authorList>
    </citation>
    <scope>NUCLEOTIDE SEQUENCE [LARGE SCALE GENOMIC DNA]</scope>
    <source>
        <strain evidence="2 3">NPDC020594</strain>
    </source>
</reference>
<dbReference type="RefSeq" id="WP_030649657.1">
    <property type="nucleotide sequence ID" value="NZ_JBEXDP010000121.1"/>
</dbReference>
<evidence type="ECO:0000313" key="3">
    <source>
        <dbReference type="Proteomes" id="UP001551011"/>
    </source>
</evidence>
<keyword evidence="3" id="KW-1185">Reference proteome</keyword>
<protein>
    <submittedName>
        <fullName evidence="2">Uncharacterized protein</fullName>
    </submittedName>
</protein>
<dbReference type="Proteomes" id="UP001551011">
    <property type="component" value="Unassembled WGS sequence"/>
</dbReference>
<organism evidence="2 3">
    <name type="scientific">Streptomyces flaveolus</name>
    <dbReference type="NCBI Taxonomy" id="67297"/>
    <lineage>
        <taxon>Bacteria</taxon>
        <taxon>Bacillati</taxon>
        <taxon>Actinomycetota</taxon>
        <taxon>Actinomycetes</taxon>
        <taxon>Kitasatosporales</taxon>
        <taxon>Streptomycetaceae</taxon>
        <taxon>Streptomyces</taxon>
    </lineage>
</organism>
<sequence length="303" mass="31014">MNLRVSNRAFTRVATALALTLAFAGASTGLLHGHEAQALTVSSGSMSFSGDAGDYISGGQSYSYSPAAGDTLNVNGSSDDNHISVSVDGANGDWWYLDLAAPAGQQLAPGDYTGATRYPFNEAAEPGLSIDGNGRGCNTLTGSFSVADVVFGPNGYVQKLDATYEQHCEGGTAALRGEIHIDNPVPPAALDLGVAIDLKGTASYLNGKATIGGTVSCNEPTQVDVSGTVTQVAHRILIKGSYATKVACEPGAPVAWTATATPTGTTPFQKGDVEVQAQAQAQDPHYGQTVTVTQTAVVALSKD</sequence>
<feature type="signal peptide" evidence="1">
    <location>
        <begin position="1"/>
        <end position="26"/>
    </location>
</feature>
<keyword evidence="1" id="KW-0732">Signal</keyword>
<dbReference type="EMBL" id="JBFAEG010000012">
    <property type="protein sequence ID" value="MEU5708768.1"/>
    <property type="molecule type" value="Genomic_DNA"/>
</dbReference>
<proteinExistence type="predicted"/>
<comment type="caution">
    <text evidence="2">The sequence shown here is derived from an EMBL/GenBank/DDBJ whole genome shotgun (WGS) entry which is preliminary data.</text>
</comment>
<name>A0ABV3A9Z2_9ACTN</name>
<evidence type="ECO:0000256" key="1">
    <source>
        <dbReference type="SAM" id="SignalP"/>
    </source>
</evidence>
<feature type="chain" id="PRO_5045925058" evidence="1">
    <location>
        <begin position="27"/>
        <end position="303"/>
    </location>
</feature>